<accession>A0A0A9DQH9</accession>
<keyword evidence="1" id="KW-0472">Membrane</keyword>
<feature type="transmembrane region" description="Helical" evidence="1">
    <location>
        <begin position="16"/>
        <end position="34"/>
    </location>
</feature>
<protein>
    <submittedName>
        <fullName evidence="2">Uncharacterized protein</fullName>
    </submittedName>
</protein>
<keyword evidence="1" id="KW-1133">Transmembrane helix</keyword>
<proteinExistence type="predicted"/>
<reference evidence="2" key="1">
    <citation type="submission" date="2014-09" db="EMBL/GenBank/DDBJ databases">
        <authorList>
            <person name="Magalhaes I.L.F."/>
            <person name="Oliveira U."/>
            <person name="Santos F.R."/>
            <person name="Vidigal T.H.D.A."/>
            <person name="Brescovit A.D."/>
            <person name="Santos A.J."/>
        </authorList>
    </citation>
    <scope>NUCLEOTIDE SEQUENCE</scope>
    <source>
        <tissue evidence="2">Shoot tissue taken approximately 20 cm above the soil surface</tissue>
    </source>
</reference>
<keyword evidence="1" id="KW-0812">Transmembrane</keyword>
<dbReference type="AlphaFoldDB" id="A0A0A9DQH9"/>
<organism evidence="2">
    <name type="scientific">Arundo donax</name>
    <name type="common">Giant reed</name>
    <name type="synonym">Donax arundinaceus</name>
    <dbReference type="NCBI Taxonomy" id="35708"/>
    <lineage>
        <taxon>Eukaryota</taxon>
        <taxon>Viridiplantae</taxon>
        <taxon>Streptophyta</taxon>
        <taxon>Embryophyta</taxon>
        <taxon>Tracheophyta</taxon>
        <taxon>Spermatophyta</taxon>
        <taxon>Magnoliopsida</taxon>
        <taxon>Liliopsida</taxon>
        <taxon>Poales</taxon>
        <taxon>Poaceae</taxon>
        <taxon>PACMAD clade</taxon>
        <taxon>Arundinoideae</taxon>
        <taxon>Arundineae</taxon>
        <taxon>Arundo</taxon>
    </lineage>
</organism>
<sequence length="53" mass="5619">MTLGCSNFNISPRKKLCSISGIGGISSVVVIWLYSRSTTTTPSIVTVEVSTPE</sequence>
<reference evidence="2" key="2">
    <citation type="journal article" date="2015" name="Data Brief">
        <title>Shoot transcriptome of the giant reed, Arundo donax.</title>
        <authorList>
            <person name="Barrero R.A."/>
            <person name="Guerrero F.D."/>
            <person name="Moolhuijzen P."/>
            <person name="Goolsby J.A."/>
            <person name="Tidwell J."/>
            <person name="Bellgard S.E."/>
            <person name="Bellgard M.I."/>
        </authorList>
    </citation>
    <scope>NUCLEOTIDE SEQUENCE</scope>
    <source>
        <tissue evidence="2">Shoot tissue taken approximately 20 cm above the soil surface</tissue>
    </source>
</reference>
<name>A0A0A9DQH9_ARUDO</name>
<dbReference type="EMBL" id="GBRH01209975">
    <property type="protein sequence ID" value="JAD87920.1"/>
    <property type="molecule type" value="Transcribed_RNA"/>
</dbReference>
<evidence type="ECO:0000256" key="1">
    <source>
        <dbReference type="SAM" id="Phobius"/>
    </source>
</evidence>
<evidence type="ECO:0000313" key="2">
    <source>
        <dbReference type="EMBL" id="JAD87920.1"/>
    </source>
</evidence>